<comment type="caution">
    <text evidence="1">The sequence shown here is derived from an EMBL/GenBank/DDBJ whole genome shotgun (WGS) entry which is preliminary data.</text>
</comment>
<accession>A0A369KC87</accession>
<evidence type="ECO:0000313" key="1">
    <source>
        <dbReference type="EMBL" id="RDB31212.1"/>
    </source>
</evidence>
<reference evidence="1 2" key="1">
    <citation type="submission" date="2018-07" db="EMBL/GenBank/DDBJ databases">
        <title>Comparative genomics of the Candidatus Parilichlamydiaceae reveals evidence of convergent evolution and genome reduction in the phylum Chlamydiae.</title>
        <authorList>
            <person name="Taylor-Brown A."/>
            <person name="Polkinghorne A."/>
        </authorList>
    </citation>
    <scope>NUCLEOTIDE SEQUENCE [LARGE SCALE GENOMIC DNA]</scope>
    <source>
        <strain evidence="1 2">Hat2</strain>
    </source>
</reference>
<dbReference type="EMBL" id="QQBG01000026">
    <property type="protein sequence ID" value="RDB31212.1"/>
    <property type="molecule type" value="Genomic_DNA"/>
</dbReference>
<dbReference type="Proteomes" id="UP000253816">
    <property type="component" value="Unassembled WGS sequence"/>
</dbReference>
<organism evidence="1 2">
    <name type="scientific">Candidatus Similichlamydia laticola</name>
    <dbReference type="NCBI Taxonomy" id="2170265"/>
    <lineage>
        <taxon>Bacteria</taxon>
        <taxon>Pseudomonadati</taxon>
        <taxon>Chlamydiota</taxon>
        <taxon>Chlamydiia</taxon>
        <taxon>Parachlamydiales</taxon>
        <taxon>Candidatus Parilichlamydiaceae</taxon>
        <taxon>Candidatus Similichlamydia</taxon>
    </lineage>
</organism>
<name>A0A369KC87_9BACT</name>
<evidence type="ECO:0000313" key="2">
    <source>
        <dbReference type="Proteomes" id="UP000253816"/>
    </source>
</evidence>
<dbReference type="AlphaFoldDB" id="A0A369KC87"/>
<keyword evidence="2" id="KW-1185">Reference proteome</keyword>
<protein>
    <submittedName>
        <fullName evidence="1">Uncharacterized protein</fullName>
    </submittedName>
</protein>
<sequence length="48" mass="5641">MEMASTLVCFLPLLEELTKEEMSRRRTFPWQSDFGSDFPLVHLLILIV</sequence>
<gene>
    <name evidence="1" type="ORF">HAT2_00692</name>
</gene>
<proteinExistence type="predicted"/>